<dbReference type="Proteomes" id="UP001164472">
    <property type="component" value="Chromosome"/>
</dbReference>
<feature type="coiled-coil region" evidence="1">
    <location>
        <begin position="178"/>
        <end position="216"/>
    </location>
</feature>
<dbReference type="EMBL" id="CP101527">
    <property type="protein sequence ID" value="UZW75177.1"/>
    <property type="molecule type" value="Genomic_DNA"/>
</dbReference>
<evidence type="ECO:0000313" key="3">
    <source>
        <dbReference type="Proteomes" id="UP001164472"/>
    </source>
</evidence>
<gene>
    <name evidence="2" type="ORF">NNL22_00800</name>
</gene>
<accession>A0A9E8HKT5</accession>
<organism evidence="2 3">
    <name type="scientific">Alkalimarinus sediminis</name>
    <dbReference type="NCBI Taxonomy" id="1632866"/>
    <lineage>
        <taxon>Bacteria</taxon>
        <taxon>Pseudomonadati</taxon>
        <taxon>Pseudomonadota</taxon>
        <taxon>Gammaproteobacteria</taxon>
        <taxon>Alteromonadales</taxon>
        <taxon>Alteromonadaceae</taxon>
        <taxon>Alkalimarinus</taxon>
    </lineage>
</organism>
<dbReference type="RefSeq" id="WP_251811020.1">
    <property type="nucleotide sequence ID" value="NZ_CP101527.1"/>
</dbReference>
<sequence length="216" mass="24733">MKPYARPLLVGTLMIILTGCQSMYYGAMEKVGYHKRDIMVDRVEEVSEAQTEAKEQFSSALERYQSLITIKDQDLVDQYNELNDEFEESKSAAEKVSDRINAVEDVSEALFDEWEEELALYTNSRLKKQSSQKMAATKKQYTQLMKSMRRAEAKMQPVLGALQDQVLFLKHNLNARAIDSLKGELTTIESDVARLIKEMERSISESEAFIADLNKQ</sequence>
<keyword evidence="3" id="KW-1185">Reference proteome</keyword>
<keyword evidence="1" id="KW-0175">Coiled coil</keyword>
<name>A0A9E8HKT5_9ALTE</name>
<dbReference type="Pfam" id="PF11172">
    <property type="entry name" value="DUF2959"/>
    <property type="match status" value="1"/>
</dbReference>
<reference evidence="2" key="1">
    <citation type="submission" date="2022-07" db="EMBL/GenBank/DDBJ databases">
        <title>Alkalimarinus sp. nov., isolated from gut of a Alitta virens.</title>
        <authorList>
            <person name="Yang A.I."/>
            <person name="Shin N.-R."/>
        </authorList>
    </citation>
    <scope>NUCLEOTIDE SEQUENCE</scope>
    <source>
        <strain evidence="2">FA028</strain>
    </source>
</reference>
<protein>
    <submittedName>
        <fullName evidence="2">DUF2959 domain-containing protein</fullName>
    </submittedName>
</protein>
<dbReference type="PROSITE" id="PS51257">
    <property type="entry name" value="PROKAR_LIPOPROTEIN"/>
    <property type="match status" value="1"/>
</dbReference>
<dbReference type="InterPro" id="IPR021342">
    <property type="entry name" value="DUF2959"/>
</dbReference>
<dbReference type="AlphaFoldDB" id="A0A9E8HKT5"/>
<evidence type="ECO:0000256" key="1">
    <source>
        <dbReference type="SAM" id="Coils"/>
    </source>
</evidence>
<evidence type="ECO:0000313" key="2">
    <source>
        <dbReference type="EMBL" id="UZW75177.1"/>
    </source>
</evidence>
<dbReference type="KEGG" id="asem:NNL22_00800"/>
<proteinExistence type="predicted"/>